<evidence type="ECO:0000256" key="1">
    <source>
        <dbReference type="ARBA" id="ARBA00001478"/>
    </source>
</evidence>
<evidence type="ECO:0000256" key="3">
    <source>
        <dbReference type="ARBA" id="ARBA00004964"/>
    </source>
</evidence>
<dbReference type="InterPro" id="IPR001296">
    <property type="entry name" value="Glyco_trans_1"/>
</dbReference>
<keyword evidence="7 8" id="KW-0320">Glycogen biosynthesis</keyword>
<dbReference type="Gene3D" id="3.40.50.2000">
    <property type="entry name" value="Glycogen Phosphorylase B"/>
    <property type="match status" value="2"/>
</dbReference>
<dbReference type="UniPathway" id="UPA00164"/>
<name>A0A0C1Y9D2_9BURK</name>
<dbReference type="InterPro" id="IPR013534">
    <property type="entry name" value="Starch_synth_cat_dom"/>
</dbReference>
<feature type="binding site" evidence="8">
    <location>
        <position position="17"/>
    </location>
    <ligand>
        <name>ADP-alpha-D-glucose</name>
        <dbReference type="ChEBI" id="CHEBI:57498"/>
    </ligand>
</feature>
<feature type="domain" description="Glycosyl transferase family 1" evidence="9">
    <location>
        <begin position="297"/>
        <end position="451"/>
    </location>
</feature>
<dbReference type="EMBL" id="JWJG01000028">
    <property type="protein sequence ID" value="KIF83578.1"/>
    <property type="molecule type" value="Genomic_DNA"/>
</dbReference>
<evidence type="ECO:0000256" key="8">
    <source>
        <dbReference type="HAMAP-Rule" id="MF_00484"/>
    </source>
</evidence>
<dbReference type="GO" id="GO:0009011">
    <property type="term" value="F:alpha-1,4-glucan glucosyltransferase (ADP-glucose donor) activity"/>
    <property type="evidence" value="ECO:0007669"/>
    <property type="project" value="UniProtKB-UniRule"/>
</dbReference>
<dbReference type="PANTHER" id="PTHR45825:SF11">
    <property type="entry name" value="ALPHA AMYLASE DOMAIN-CONTAINING PROTEIN"/>
    <property type="match status" value="1"/>
</dbReference>
<dbReference type="Pfam" id="PF00534">
    <property type="entry name" value="Glycos_transf_1"/>
    <property type="match status" value="1"/>
</dbReference>
<reference evidence="11 12" key="1">
    <citation type="submission" date="2014-12" db="EMBL/GenBank/DDBJ databases">
        <title>Denitrispirillum autotrophicum gen. nov., sp. nov., Denitrifying, Facultatively Autotrophic Bacteria Isolated from Rice Paddy Soil.</title>
        <authorList>
            <person name="Ishii S."/>
            <person name="Ashida N."/>
            <person name="Ohno H."/>
            <person name="Otsuka S."/>
            <person name="Yokota A."/>
            <person name="Senoo K."/>
        </authorList>
    </citation>
    <scope>NUCLEOTIDE SEQUENCE [LARGE SCALE GENOMIC DNA]</scope>
    <source>
        <strain evidence="11 12">TSA66</strain>
    </source>
</reference>
<dbReference type="Proteomes" id="UP000031572">
    <property type="component" value="Unassembled WGS sequence"/>
</dbReference>
<comment type="similarity">
    <text evidence="4 8">Belongs to the glycosyltransferase 1 family. Bacterial/plant glycogen synthase subfamily.</text>
</comment>
<evidence type="ECO:0000256" key="5">
    <source>
        <dbReference type="ARBA" id="ARBA00022676"/>
    </source>
</evidence>
<comment type="function">
    <text evidence="2 8">Synthesizes alpha-1,4-glucan chains using ADP-glucose.</text>
</comment>
<evidence type="ECO:0000259" key="9">
    <source>
        <dbReference type="Pfam" id="PF00534"/>
    </source>
</evidence>
<evidence type="ECO:0000256" key="4">
    <source>
        <dbReference type="ARBA" id="ARBA00010281"/>
    </source>
</evidence>
<dbReference type="InterPro" id="IPR011835">
    <property type="entry name" value="GS/SS"/>
</dbReference>
<dbReference type="AlphaFoldDB" id="A0A0C1Y9D2"/>
<proteinExistence type="inferred from homology"/>
<evidence type="ECO:0000313" key="12">
    <source>
        <dbReference type="Proteomes" id="UP000031572"/>
    </source>
</evidence>
<evidence type="ECO:0000256" key="2">
    <source>
        <dbReference type="ARBA" id="ARBA00002764"/>
    </source>
</evidence>
<sequence>MNARILIVCSEAVPLVKTGGLADVITSLARTLRRRGIDATVMMPGYPAALEQARNLEEAGLLADLPGGPGRLLHGMMPDQDIPVLLLRTAGFERRISNPYVDERGEEFPDNASCFGALAHAAVAVCRGQTSLAPPHVVHANDWHAGLIPALLRLHRVADVGTLFTIHNLAFQGNFPVDCAAGLGIPQQMLGPDGMEFWGKLSFLKAGIRYADRISTVSDTYAAEILTPRFGHGMDGLLNERRNALLAIRNGVDTEAWNPAGDALIARSFTLSDLRGKSSCKRELQTLFELPPDPFAPILAMGSRITHQKMADVALASLPAVLQRYPRAQLIVLGRGDRTYEQDFVRLAQDFPERAAVHIGYDEMRAHALHAGADMLLHGSRFEPFGLTPLYSMHYGTIPIASRVGGIVDTVVDAGLSGLPPQDASGILFDGEAADGMTAAVSRAFALYENPAEWHPMQCNAMSADFSWSQPAEKYIAAYRDIAAHAVKELFVAQPEAPETDLPEYKTA</sequence>
<dbReference type="GO" id="GO:0004373">
    <property type="term" value="F:alpha-1,4-glucan glucosyltransferase (UDP-glucose donor) activity"/>
    <property type="evidence" value="ECO:0007669"/>
    <property type="project" value="InterPro"/>
</dbReference>
<dbReference type="Pfam" id="PF08323">
    <property type="entry name" value="Glyco_transf_5"/>
    <property type="match status" value="1"/>
</dbReference>
<gene>
    <name evidence="8" type="primary">glgA</name>
    <name evidence="11" type="ORF">TSA66_08625</name>
</gene>
<protein>
    <recommendedName>
        <fullName evidence="8">Glycogen synthase</fullName>
        <ecNumber evidence="8">2.4.1.21</ecNumber>
    </recommendedName>
    <alternativeName>
        <fullName evidence="8">Starch [bacterial glycogen] synthase</fullName>
    </alternativeName>
</protein>
<dbReference type="GO" id="GO:0005978">
    <property type="term" value="P:glycogen biosynthetic process"/>
    <property type="evidence" value="ECO:0007669"/>
    <property type="project" value="UniProtKB-UniRule"/>
</dbReference>
<dbReference type="NCBIfam" id="TIGR02095">
    <property type="entry name" value="glgA"/>
    <property type="match status" value="1"/>
</dbReference>
<dbReference type="EC" id="2.4.1.21" evidence="8"/>
<dbReference type="SUPFAM" id="SSF53756">
    <property type="entry name" value="UDP-Glycosyltransferase/glycogen phosphorylase"/>
    <property type="match status" value="1"/>
</dbReference>
<dbReference type="HAMAP" id="MF_00484">
    <property type="entry name" value="Glycogen_synth"/>
    <property type="match status" value="1"/>
</dbReference>
<dbReference type="OrthoDB" id="9808590at2"/>
<dbReference type="RefSeq" id="WP_040042343.1">
    <property type="nucleotide sequence ID" value="NZ_JWJG01000028.1"/>
</dbReference>
<keyword evidence="5 8" id="KW-0328">Glycosyltransferase</keyword>
<comment type="caution">
    <text evidence="11">The sequence shown here is derived from an EMBL/GenBank/DDBJ whole genome shotgun (WGS) entry which is preliminary data.</text>
</comment>
<keyword evidence="12" id="KW-1185">Reference proteome</keyword>
<dbReference type="NCBIfam" id="NF001899">
    <property type="entry name" value="PRK00654.1-2"/>
    <property type="match status" value="1"/>
</dbReference>
<evidence type="ECO:0000313" key="11">
    <source>
        <dbReference type="EMBL" id="KIF83578.1"/>
    </source>
</evidence>
<dbReference type="CDD" id="cd03791">
    <property type="entry name" value="GT5_Glycogen_synthase_DULL1-like"/>
    <property type="match status" value="1"/>
</dbReference>
<evidence type="ECO:0000256" key="6">
    <source>
        <dbReference type="ARBA" id="ARBA00022679"/>
    </source>
</evidence>
<dbReference type="STRING" id="709839.TSA66_08625"/>
<dbReference type="PANTHER" id="PTHR45825">
    <property type="entry name" value="GRANULE-BOUND STARCH SYNTHASE 1, CHLOROPLASTIC/AMYLOPLASTIC"/>
    <property type="match status" value="1"/>
</dbReference>
<accession>A0A0C1Y9D2</accession>
<comment type="catalytic activity">
    <reaction evidence="1 8">
        <text>[(1-&gt;4)-alpha-D-glucosyl](n) + ADP-alpha-D-glucose = [(1-&gt;4)-alpha-D-glucosyl](n+1) + ADP + H(+)</text>
        <dbReference type="Rhea" id="RHEA:18189"/>
        <dbReference type="Rhea" id="RHEA-COMP:9584"/>
        <dbReference type="Rhea" id="RHEA-COMP:9587"/>
        <dbReference type="ChEBI" id="CHEBI:15378"/>
        <dbReference type="ChEBI" id="CHEBI:15444"/>
        <dbReference type="ChEBI" id="CHEBI:57498"/>
        <dbReference type="ChEBI" id="CHEBI:456216"/>
        <dbReference type="EC" id="2.4.1.21"/>
    </reaction>
</comment>
<evidence type="ECO:0000256" key="7">
    <source>
        <dbReference type="ARBA" id="ARBA00023056"/>
    </source>
</evidence>
<feature type="domain" description="Starch synthase catalytic" evidence="10">
    <location>
        <begin position="4"/>
        <end position="240"/>
    </location>
</feature>
<organism evidence="11 12">
    <name type="scientific">Noviherbaspirillum autotrophicum</name>
    <dbReference type="NCBI Taxonomy" id="709839"/>
    <lineage>
        <taxon>Bacteria</taxon>
        <taxon>Pseudomonadati</taxon>
        <taxon>Pseudomonadota</taxon>
        <taxon>Betaproteobacteria</taxon>
        <taxon>Burkholderiales</taxon>
        <taxon>Oxalobacteraceae</taxon>
        <taxon>Noviherbaspirillum</taxon>
    </lineage>
</organism>
<evidence type="ECO:0000259" key="10">
    <source>
        <dbReference type="Pfam" id="PF08323"/>
    </source>
</evidence>
<keyword evidence="6 8" id="KW-0808">Transferase</keyword>
<comment type="pathway">
    <text evidence="3 8">Glycan biosynthesis; glycogen biosynthesis.</text>
</comment>